<keyword evidence="3 6" id="KW-0106">Calcium</keyword>
<dbReference type="GO" id="GO:0001786">
    <property type="term" value="F:phosphatidylserine binding"/>
    <property type="evidence" value="ECO:0007669"/>
    <property type="project" value="TreeGrafter"/>
</dbReference>
<dbReference type="FunFam" id="1.10.220.10:FF:000001">
    <property type="entry name" value="Annexin"/>
    <property type="match status" value="1"/>
</dbReference>
<evidence type="ECO:0000313" key="7">
    <source>
        <dbReference type="EMBL" id="KAH1064050.1"/>
    </source>
</evidence>
<dbReference type="EMBL" id="JAIQCV010000009">
    <property type="protein sequence ID" value="KAH1064050.1"/>
    <property type="molecule type" value="Genomic_DNA"/>
</dbReference>
<proteinExistence type="inferred from homology"/>
<evidence type="ECO:0000256" key="4">
    <source>
        <dbReference type="ARBA" id="ARBA00023216"/>
    </source>
</evidence>
<dbReference type="GO" id="GO:0009408">
    <property type="term" value="P:response to heat"/>
    <property type="evidence" value="ECO:0007669"/>
    <property type="project" value="TreeGrafter"/>
</dbReference>
<dbReference type="GO" id="GO:0005886">
    <property type="term" value="C:plasma membrane"/>
    <property type="evidence" value="ECO:0007669"/>
    <property type="project" value="TreeGrafter"/>
</dbReference>
<sequence length="355" mass="39797">MSTLKVPAVSPSHRDDAMQIYRAFKGIGCDAAAIINIIAHRDATQRSLIEQEYESTYGHELRKRLSSELTGHLKKAVLLWMHEPGERDAFILKKALKGAVKDQKAVTEIVCSRTPSQIGQLKRAYFSNVGSNLEDDIEAELSGEHKKLLLAFLTTSRYEGPEYDETLVEEDAKALNKAAKKFGLTGKTFIQIFSDRSRAHLCAVSDIFKTMFKKRLEKAIRDETHKNFEYALKTILRCAEGPPRFYAKALRKAMKGIGTADTDLIRIVVTRAEVDMHYIKAEYRKKYGKTLNDAVYSDTSGHYRTFLLALLVMDPDQPMTNDVESNTPAPAEGIAPVKTEPMTISQGEGAKEAYL</sequence>
<dbReference type="AlphaFoldDB" id="A0A9D3UX52"/>
<dbReference type="PROSITE" id="PS00223">
    <property type="entry name" value="ANNEXIN_1"/>
    <property type="match status" value="1"/>
</dbReference>
<keyword evidence="2 6" id="KW-0677">Repeat</keyword>
<dbReference type="PRINTS" id="PR00196">
    <property type="entry name" value="ANNEXIN"/>
</dbReference>
<dbReference type="Gene3D" id="1.10.220.10">
    <property type="entry name" value="Annexin"/>
    <property type="match status" value="4"/>
</dbReference>
<dbReference type="InterPro" id="IPR018252">
    <property type="entry name" value="Annexin_repeat_CS"/>
</dbReference>
<keyword evidence="1" id="KW-0479">Metal-binding</keyword>
<evidence type="ECO:0000256" key="5">
    <source>
        <dbReference type="ARBA" id="ARBA00023302"/>
    </source>
</evidence>
<dbReference type="GO" id="GO:0005509">
    <property type="term" value="F:calcium ion binding"/>
    <property type="evidence" value="ECO:0007669"/>
    <property type="project" value="InterPro"/>
</dbReference>
<accession>A0A9D3UX52</accession>
<dbReference type="GO" id="GO:0005544">
    <property type="term" value="F:calcium-dependent phospholipid binding"/>
    <property type="evidence" value="ECO:0007669"/>
    <property type="project" value="UniProtKB-KW"/>
</dbReference>
<dbReference type="PANTHER" id="PTHR10502">
    <property type="entry name" value="ANNEXIN"/>
    <property type="match status" value="1"/>
</dbReference>
<dbReference type="PROSITE" id="PS51897">
    <property type="entry name" value="ANNEXIN_2"/>
    <property type="match status" value="4"/>
</dbReference>
<dbReference type="GO" id="GO:0009409">
    <property type="term" value="P:response to cold"/>
    <property type="evidence" value="ECO:0007669"/>
    <property type="project" value="TreeGrafter"/>
</dbReference>
<dbReference type="FunFam" id="1.10.220.10:FF:000008">
    <property type="entry name" value="Annexin"/>
    <property type="match status" value="1"/>
</dbReference>
<dbReference type="PANTHER" id="PTHR10502:SF241">
    <property type="entry name" value="ANNEXIN D5"/>
    <property type="match status" value="1"/>
</dbReference>
<keyword evidence="5 6" id="KW-0111">Calcium/phospholipid-binding</keyword>
<dbReference type="InterPro" id="IPR037104">
    <property type="entry name" value="Annexin_sf"/>
</dbReference>
<evidence type="ECO:0000256" key="3">
    <source>
        <dbReference type="ARBA" id="ARBA00022837"/>
    </source>
</evidence>
<comment type="caution">
    <text evidence="7">The sequence shown here is derived from an EMBL/GenBank/DDBJ whole genome shotgun (WGS) entry which is preliminary data.</text>
</comment>
<keyword evidence="8" id="KW-1185">Reference proteome</keyword>
<evidence type="ECO:0000256" key="2">
    <source>
        <dbReference type="ARBA" id="ARBA00022737"/>
    </source>
</evidence>
<dbReference type="OrthoDB" id="37886at2759"/>
<evidence type="ECO:0000256" key="6">
    <source>
        <dbReference type="RuleBase" id="RU003540"/>
    </source>
</evidence>
<dbReference type="Proteomes" id="UP000828251">
    <property type="component" value="Unassembled WGS sequence"/>
</dbReference>
<comment type="domain">
    <text evidence="6">A pair of annexin repeats may form one binding site for calcium and phospholipid.</text>
</comment>
<dbReference type="GO" id="GO:0009651">
    <property type="term" value="P:response to salt stress"/>
    <property type="evidence" value="ECO:0007669"/>
    <property type="project" value="TreeGrafter"/>
</dbReference>
<dbReference type="FunFam" id="1.10.220.10:FF:000002">
    <property type="entry name" value="Annexin"/>
    <property type="match status" value="1"/>
</dbReference>
<dbReference type="SMART" id="SM00335">
    <property type="entry name" value="ANX"/>
    <property type="match status" value="4"/>
</dbReference>
<comment type="similarity">
    <text evidence="6">Belongs to the annexin family.</text>
</comment>
<organism evidence="7 8">
    <name type="scientific">Gossypium stocksii</name>
    <dbReference type="NCBI Taxonomy" id="47602"/>
    <lineage>
        <taxon>Eukaryota</taxon>
        <taxon>Viridiplantae</taxon>
        <taxon>Streptophyta</taxon>
        <taxon>Embryophyta</taxon>
        <taxon>Tracheophyta</taxon>
        <taxon>Spermatophyta</taxon>
        <taxon>Magnoliopsida</taxon>
        <taxon>eudicotyledons</taxon>
        <taxon>Gunneridae</taxon>
        <taxon>Pentapetalae</taxon>
        <taxon>rosids</taxon>
        <taxon>malvids</taxon>
        <taxon>Malvales</taxon>
        <taxon>Malvaceae</taxon>
        <taxon>Malvoideae</taxon>
        <taxon>Gossypium</taxon>
    </lineage>
</organism>
<protein>
    <recommendedName>
        <fullName evidence="6">Annexin</fullName>
    </recommendedName>
</protein>
<dbReference type="GO" id="GO:0005737">
    <property type="term" value="C:cytoplasm"/>
    <property type="evidence" value="ECO:0007669"/>
    <property type="project" value="TreeGrafter"/>
</dbReference>
<dbReference type="Pfam" id="PF00191">
    <property type="entry name" value="Annexin"/>
    <property type="match status" value="4"/>
</dbReference>
<keyword evidence="4 6" id="KW-0041">Annexin</keyword>
<evidence type="ECO:0000313" key="8">
    <source>
        <dbReference type="Proteomes" id="UP000828251"/>
    </source>
</evidence>
<evidence type="ECO:0000256" key="1">
    <source>
        <dbReference type="ARBA" id="ARBA00022723"/>
    </source>
</evidence>
<reference evidence="7 8" key="1">
    <citation type="journal article" date="2021" name="Plant Biotechnol. J.">
        <title>Multi-omics assisted identification of the key and species-specific regulatory components of drought-tolerant mechanisms in Gossypium stocksii.</title>
        <authorList>
            <person name="Yu D."/>
            <person name="Ke L."/>
            <person name="Zhang D."/>
            <person name="Wu Y."/>
            <person name="Sun Y."/>
            <person name="Mei J."/>
            <person name="Sun J."/>
            <person name="Sun Y."/>
        </authorList>
    </citation>
    <scope>NUCLEOTIDE SEQUENCE [LARGE SCALE GENOMIC DNA]</scope>
    <source>
        <strain evidence="8">cv. E1</strain>
        <tissue evidence="7">Leaf</tissue>
    </source>
</reference>
<dbReference type="InterPro" id="IPR001464">
    <property type="entry name" value="Annexin"/>
</dbReference>
<dbReference type="GO" id="GO:0009414">
    <property type="term" value="P:response to water deprivation"/>
    <property type="evidence" value="ECO:0007669"/>
    <property type="project" value="TreeGrafter"/>
</dbReference>
<dbReference type="SUPFAM" id="SSF47874">
    <property type="entry name" value="Annexin"/>
    <property type="match status" value="1"/>
</dbReference>
<gene>
    <name evidence="7" type="ORF">J1N35_029037</name>
</gene>
<dbReference type="InterPro" id="IPR018502">
    <property type="entry name" value="Annexin_repeat"/>
</dbReference>
<name>A0A9D3UX52_9ROSI</name>